<reference evidence="1 2" key="1">
    <citation type="submission" date="2017-09" db="EMBL/GenBank/DDBJ databases">
        <title>Comparative genomics of rhizobia isolated from Phaseolus vulgaris in China.</title>
        <authorList>
            <person name="Tong W."/>
        </authorList>
    </citation>
    <scope>NUCLEOTIDE SEQUENCE [LARGE SCALE GENOMIC DNA]</scope>
    <source>
        <strain evidence="1 2">Y27</strain>
    </source>
</reference>
<organism evidence="1 2">
    <name type="scientific">Rhizobium anhuiense</name>
    <dbReference type="NCBI Taxonomy" id="1184720"/>
    <lineage>
        <taxon>Bacteria</taxon>
        <taxon>Pseudomonadati</taxon>
        <taxon>Pseudomonadota</taxon>
        <taxon>Alphaproteobacteria</taxon>
        <taxon>Hyphomicrobiales</taxon>
        <taxon>Rhizobiaceae</taxon>
        <taxon>Rhizobium/Agrobacterium group</taxon>
        <taxon>Rhizobium</taxon>
    </lineage>
</organism>
<dbReference type="Proteomes" id="UP000219972">
    <property type="component" value="Unassembled WGS sequence"/>
</dbReference>
<gene>
    <name evidence="1" type="ORF">CO662_36665</name>
</gene>
<keyword evidence="2" id="KW-1185">Reference proteome</keyword>
<proteinExistence type="predicted"/>
<evidence type="ECO:0000313" key="2">
    <source>
        <dbReference type="Proteomes" id="UP000219972"/>
    </source>
</evidence>
<sequence length="105" mass="11304">MTKGTPTPEVDWKLVVRSLKGTGTSEGRMLVEKVILEAAGLPLRLREARRRLFILTTSASEGTPAIIETEGGMVCVIALDDLVDVVLERGPTLGEVMEVARGNSQ</sequence>
<evidence type="ECO:0000313" key="1">
    <source>
        <dbReference type="EMBL" id="PDS45772.1"/>
    </source>
</evidence>
<dbReference type="RefSeq" id="WP_097545487.1">
    <property type="nucleotide sequence ID" value="NZ_NWSK01000013.1"/>
</dbReference>
<comment type="caution">
    <text evidence="1">The sequence shown here is derived from an EMBL/GenBank/DDBJ whole genome shotgun (WGS) entry which is preliminary data.</text>
</comment>
<protein>
    <submittedName>
        <fullName evidence="1">Uncharacterized protein</fullName>
    </submittedName>
</protein>
<accession>A0ABX4IW50</accession>
<dbReference type="EMBL" id="NWSL01000067">
    <property type="protein sequence ID" value="PDS45772.1"/>
    <property type="molecule type" value="Genomic_DNA"/>
</dbReference>
<name>A0ABX4IW50_9HYPH</name>